<dbReference type="PROSITE" id="PS52050">
    <property type="entry name" value="WYL"/>
    <property type="match status" value="1"/>
</dbReference>
<reference evidence="3" key="1">
    <citation type="submission" date="2020-04" db="EMBL/GenBank/DDBJ databases">
        <title>Deep metagenomics examines the oral microbiome during advanced dental caries in children, revealing novel taxa and co-occurrences with host molecules.</title>
        <authorList>
            <person name="Baker J.L."/>
            <person name="Morton J.T."/>
            <person name="Dinis M."/>
            <person name="Alvarez R."/>
            <person name="Tran N.C."/>
            <person name="Knight R."/>
            <person name="Edlund A."/>
        </authorList>
    </citation>
    <scope>NUCLEOTIDE SEQUENCE</scope>
    <source>
        <strain evidence="3">JCVI_25_bin.9</strain>
    </source>
</reference>
<dbReference type="InterPro" id="IPR051534">
    <property type="entry name" value="CBASS_pafABC_assoc_protein"/>
</dbReference>
<dbReference type="SUPFAM" id="SSF46785">
    <property type="entry name" value="Winged helix' DNA-binding domain"/>
    <property type="match status" value="1"/>
</dbReference>
<evidence type="ECO:0000259" key="1">
    <source>
        <dbReference type="Pfam" id="PF13280"/>
    </source>
</evidence>
<organism evidence="3 4">
    <name type="scientific">Prevotella histicola</name>
    <dbReference type="NCBI Taxonomy" id="470565"/>
    <lineage>
        <taxon>Bacteria</taxon>
        <taxon>Pseudomonadati</taxon>
        <taxon>Bacteroidota</taxon>
        <taxon>Bacteroidia</taxon>
        <taxon>Bacteroidales</taxon>
        <taxon>Prevotellaceae</taxon>
        <taxon>Prevotella</taxon>
    </lineage>
</organism>
<protein>
    <submittedName>
        <fullName evidence="3">WYL domain-containing protein</fullName>
    </submittedName>
</protein>
<proteinExistence type="predicted"/>
<dbReference type="Gene3D" id="1.10.10.10">
    <property type="entry name" value="Winged helix-like DNA-binding domain superfamily/Winged helix DNA-binding domain"/>
    <property type="match status" value="1"/>
</dbReference>
<dbReference type="EMBL" id="JABZSQ010000013">
    <property type="protein sequence ID" value="MBF1414221.1"/>
    <property type="molecule type" value="Genomic_DNA"/>
</dbReference>
<feature type="domain" description="WCX" evidence="2">
    <location>
        <begin position="220"/>
        <end position="297"/>
    </location>
</feature>
<dbReference type="InterPro" id="IPR026881">
    <property type="entry name" value="WYL_dom"/>
</dbReference>
<dbReference type="Pfam" id="PF25583">
    <property type="entry name" value="WCX"/>
    <property type="match status" value="1"/>
</dbReference>
<dbReference type="InterPro" id="IPR036388">
    <property type="entry name" value="WH-like_DNA-bd_sf"/>
</dbReference>
<evidence type="ECO:0000313" key="3">
    <source>
        <dbReference type="EMBL" id="MBF1414221.1"/>
    </source>
</evidence>
<feature type="domain" description="WYL" evidence="1">
    <location>
        <begin position="127"/>
        <end position="193"/>
    </location>
</feature>
<sequence length="301" mass="35490">MRFDKLKKQLELLILLSDSSSYTVNELCEKMDLSRRNFYYLLDFLKQAGFIIFKNEGCYHIDRRSPFFIDLLQAVQFSEAEVKTIYSLLQMIGKDSDTANQLRKKLENAYDFSVVANSPIRKQMESNLKVLKRAMERKKMVRLIGYSSPNSRSVRDRIVEPFLLLNDNQDVRCHELLSHTNKTFKVSRMEDIEELDTSWLHEDKHRQVFTDIFMFSGEERHHVRLRLGLLSRNLFIEEFPQGTKYITPDGDGKWILDIDVCDYRGLGRFVLGLFRDIDIVEGDDFRAYMRKEIDALAEKNV</sequence>
<accession>A0A930HWL9</accession>
<dbReference type="InterPro" id="IPR057727">
    <property type="entry name" value="WCX_dom"/>
</dbReference>
<dbReference type="InterPro" id="IPR036390">
    <property type="entry name" value="WH_DNA-bd_sf"/>
</dbReference>
<gene>
    <name evidence="3" type="ORF">HXN33_01450</name>
</gene>
<dbReference type="AlphaFoldDB" id="A0A930HWL9"/>
<dbReference type="Pfam" id="PF13280">
    <property type="entry name" value="WYL"/>
    <property type="match status" value="1"/>
</dbReference>
<dbReference type="PANTHER" id="PTHR34580">
    <property type="match status" value="1"/>
</dbReference>
<name>A0A930HWL9_9BACT</name>
<comment type="caution">
    <text evidence="3">The sequence shown here is derived from an EMBL/GenBank/DDBJ whole genome shotgun (WGS) entry which is preliminary data.</text>
</comment>
<evidence type="ECO:0000259" key="2">
    <source>
        <dbReference type="Pfam" id="PF25583"/>
    </source>
</evidence>
<dbReference type="Proteomes" id="UP000757461">
    <property type="component" value="Unassembled WGS sequence"/>
</dbReference>
<dbReference type="RefSeq" id="WP_036871222.1">
    <property type="nucleotide sequence ID" value="NZ_CBDEIU010000135.1"/>
</dbReference>
<evidence type="ECO:0000313" key="4">
    <source>
        <dbReference type="Proteomes" id="UP000757461"/>
    </source>
</evidence>
<dbReference type="PANTHER" id="PTHR34580:SF1">
    <property type="entry name" value="PROTEIN PAFC"/>
    <property type="match status" value="1"/>
</dbReference>